<accession>A0A5R9EKQ7</accession>
<evidence type="ECO:0008006" key="3">
    <source>
        <dbReference type="Google" id="ProtNLM"/>
    </source>
</evidence>
<proteinExistence type="predicted"/>
<dbReference type="EMBL" id="VBSP01000006">
    <property type="protein sequence ID" value="TLQ48907.1"/>
    <property type="molecule type" value="Genomic_DNA"/>
</dbReference>
<evidence type="ECO:0000313" key="1">
    <source>
        <dbReference type="EMBL" id="TLQ48907.1"/>
    </source>
</evidence>
<comment type="caution">
    <text evidence="1">The sequence shown here is derived from an EMBL/GenBank/DDBJ whole genome shotgun (WGS) entry which is preliminary data.</text>
</comment>
<name>A0A5R9EKQ7_9LACT</name>
<dbReference type="Proteomes" id="UP000306420">
    <property type="component" value="Unassembled WGS sequence"/>
</dbReference>
<dbReference type="AlphaFoldDB" id="A0A5R9EKQ7"/>
<dbReference type="RefSeq" id="WP_138403951.1">
    <property type="nucleotide sequence ID" value="NZ_VBSP01000006.1"/>
</dbReference>
<sequence>MTDITPMPNNAENYYRKASNALENNQFNKAIQYLENSYNLESNPLVFTELVKLYIAFNKQEQLTRLWEQDQFTLDFISQSSELTSLYAQSLPIMSPTSESLNKLYQLRDSIQSSTATTELNKAITTISDLLNVKQEINALTTKERIEAYAKQLLEKSHFEVLSKLKLVYQTDLDKNLPLLKVLLNDDNLLNFIKNDILHYIIINGEFLDIDYTWLNVEKHIQTKQLKPYTSTDFYQTGIRIIEDYFSQTDPHFAKQILELFNLHAMVFYPFYDEAISDPQKWLNYTLLQFGLENEMIDILTKQEKEYYQLAQDELAQLFHA</sequence>
<dbReference type="OrthoDB" id="2139308at2"/>
<evidence type="ECO:0000313" key="2">
    <source>
        <dbReference type="Proteomes" id="UP000306420"/>
    </source>
</evidence>
<organism evidence="1 2">
    <name type="scientific">Ruoffia tabacinasalis</name>
    <dbReference type="NCBI Taxonomy" id="87458"/>
    <lineage>
        <taxon>Bacteria</taxon>
        <taxon>Bacillati</taxon>
        <taxon>Bacillota</taxon>
        <taxon>Bacilli</taxon>
        <taxon>Lactobacillales</taxon>
        <taxon>Aerococcaceae</taxon>
        <taxon>Ruoffia</taxon>
    </lineage>
</organism>
<protein>
    <recommendedName>
        <fullName evidence="3">TPR repeat-containing protein</fullName>
    </recommendedName>
</protein>
<reference evidence="1 2" key="1">
    <citation type="submission" date="2019-05" db="EMBL/GenBank/DDBJ databases">
        <title>The metagenome of a microbial culture collection derived from dairy environment covers the genomic content of the human microbiome.</title>
        <authorList>
            <person name="Roder T."/>
            <person name="Wuthrich D."/>
            <person name="Sattari Z."/>
            <person name="Von Ah U."/>
            <person name="Bar C."/>
            <person name="Ronchi F."/>
            <person name="Macpherson A.J."/>
            <person name="Ganal-Vonarburg S.C."/>
            <person name="Bruggmann R."/>
            <person name="Vergeres G."/>
        </authorList>
    </citation>
    <scope>NUCLEOTIDE SEQUENCE [LARGE SCALE GENOMIC DNA]</scope>
    <source>
        <strain evidence="1 2">FAM 24227</strain>
    </source>
</reference>
<gene>
    <name evidence="1" type="ORF">FEZ33_03185</name>
</gene>